<name>A0A833XL49_JUGRE</name>
<dbReference type="PANTHER" id="PTHR31072:SF243">
    <property type="entry name" value="TRANSCRIPTION FACTOR PCF1-LIKE"/>
    <property type="match status" value="1"/>
</dbReference>
<dbReference type="AlphaFoldDB" id="A0A833XL49"/>
<evidence type="ECO:0000256" key="6">
    <source>
        <dbReference type="SAM" id="MobiDB-lite"/>
    </source>
</evidence>
<keyword evidence="3" id="KW-0238">DNA-binding</keyword>
<dbReference type="Proteomes" id="UP000619265">
    <property type="component" value="Unassembled WGS sequence"/>
</dbReference>
<dbReference type="GO" id="GO:0005634">
    <property type="term" value="C:nucleus"/>
    <property type="evidence" value="ECO:0007669"/>
    <property type="project" value="UniProtKB-SubCell"/>
</dbReference>
<comment type="caution">
    <text evidence="8">The sequence shown here is derived from an EMBL/GenBank/DDBJ whole genome shotgun (WGS) entry which is preliminary data.</text>
</comment>
<keyword evidence="2" id="KW-0805">Transcription regulation</keyword>
<dbReference type="Pfam" id="PF03634">
    <property type="entry name" value="TCP"/>
    <property type="match status" value="1"/>
</dbReference>
<evidence type="ECO:0000256" key="5">
    <source>
        <dbReference type="ARBA" id="ARBA00023242"/>
    </source>
</evidence>
<gene>
    <name evidence="8" type="ORF">F2P56_011238</name>
</gene>
<feature type="compositionally biased region" description="Basic and acidic residues" evidence="6">
    <location>
        <begin position="1"/>
        <end position="11"/>
    </location>
</feature>
<accession>A0A833XL49</accession>
<evidence type="ECO:0000256" key="2">
    <source>
        <dbReference type="ARBA" id="ARBA00023015"/>
    </source>
</evidence>
<evidence type="ECO:0000256" key="3">
    <source>
        <dbReference type="ARBA" id="ARBA00023125"/>
    </source>
</evidence>
<evidence type="ECO:0000259" key="7">
    <source>
        <dbReference type="PROSITE" id="PS51369"/>
    </source>
</evidence>
<feature type="region of interest" description="Disordered" evidence="6">
    <location>
        <begin position="1"/>
        <end position="55"/>
    </location>
</feature>
<evidence type="ECO:0000313" key="8">
    <source>
        <dbReference type="EMBL" id="KAF5470747.1"/>
    </source>
</evidence>
<sequence length="208" mass="22708">MELEKINDLEMKLSSSSNNQPTPNSQPIATSASKAKLLPCKAPSKDRHTKVNGRDRRIRLPPICAARVFQLTRELGYKTDGETIEWLLRQAQPSIIATIGSTINGGVASSAATFGPSANTTIDAVSNISSCPSSTSSKFPCVAETVHENRDHVVNKCAFRRPKPVLLPFEFGLVSNFDMEFSANEIAMLQSVTDIEEGAKEKDPQKKF</sequence>
<protein>
    <recommendedName>
        <fullName evidence="7">TCP domain-containing protein</fullName>
    </recommendedName>
</protein>
<proteinExistence type="predicted"/>
<evidence type="ECO:0000313" key="9">
    <source>
        <dbReference type="Proteomes" id="UP000619265"/>
    </source>
</evidence>
<evidence type="ECO:0000256" key="1">
    <source>
        <dbReference type="ARBA" id="ARBA00004123"/>
    </source>
</evidence>
<dbReference type="EMBL" id="LIHL02000005">
    <property type="protein sequence ID" value="KAF5470747.1"/>
    <property type="molecule type" value="Genomic_DNA"/>
</dbReference>
<dbReference type="InterPro" id="IPR005333">
    <property type="entry name" value="Transcription_factor_TCP"/>
</dbReference>
<feature type="compositionally biased region" description="Low complexity" evidence="6">
    <location>
        <begin position="14"/>
        <end position="27"/>
    </location>
</feature>
<reference evidence="8" key="2">
    <citation type="submission" date="2020-03" db="EMBL/GenBank/DDBJ databases">
        <title>Walnut 2.0.</title>
        <authorList>
            <person name="Marrano A."/>
            <person name="Britton M."/>
            <person name="Zimin A.V."/>
            <person name="Zaini P.A."/>
            <person name="Workman R."/>
            <person name="Puiu D."/>
            <person name="Bianco L."/>
            <person name="Allen B.J."/>
            <person name="Troggio M."/>
            <person name="Leslie C.A."/>
            <person name="Timp W."/>
            <person name="Dendekar A."/>
            <person name="Salzberg S.L."/>
            <person name="Neale D.B."/>
        </authorList>
    </citation>
    <scope>NUCLEOTIDE SEQUENCE</scope>
    <source>
        <tissue evidence="8">Leaves</tissue>
    </source>
</reference>
<dbReference type="GO" id="GO:0003677">
    <property type="term" value="F:DNA binding"/>
    <property type="evidence" value="ECO:0007669"/>
    <property type="project" value="UniProtKB-KW"/>
</dbReference>
<dbReference type="Gramene" id="Jr05_10410_p1">
    <property type="protein sequence ID" value="cds.Jr05_10410_p1"/>
    <property type="gene ID" value="Jr05_10410"/>
</dbReference>
<organism evidence="8 9">
    <name type="scientific">Juglans regia</name>
    <name type="common">English walnut</name>
    <dbReference type="NCBI Taxonomy" id="51240"/>
    <lineage>
        <taxon>Eukaryota</taxon>
        <taxon>Viridiplantae</taxon>
        <taxon>Streptophyta</taxon>
        <taxon>Embryophyta</taxon>
        <taxon>Tracheophyta</taxon>
        <taxon>Spermatophyta</taxon>
        <taxon>Magnoliopsida</taxon>
        <taxon>eudicotyledons</taxon>
        <taxon>Gunneridae</taxon>
        <taxon>Pentapetalae</taxon>
        <taxon>rosids</taxon>
        <taxon>fabids</taxon>
        <taxon>Fagales</taxon>
        <taxon>Juglandaceae</taxon>
        <taxon>Juglans</taxon>
    </lineage>
</organism>
<comment type="subcellular location">
    <subcellularLocation>
        <location evidence="1">Nucleus</location>
    </subcellularLocation>
</comment>
<keyword evidence="5" id="KW-0539">Nucleus</keyword>
<dbReference type="GO" id="GO:0003700">
    <property type="term" value="F:DNA-binding transcription factor activity"/>
    <property type="evidence" value="ECO:0007669"/>
    <property type="project" value="InterPro"/>
</dbReference>
<dbReference type="PANTHER" id="PTHR31072">
    <property type="entry name" value="TRANSCRIPTION FACTOR TCP4-RELATED"/>
    <property type="match status" value="1"/>
</dbReference>
<dbReference type="PROSITE" id="PS51369">
    <property type="entry name" value="TCP"/>
    <property type="match status" value="1"/>
</dbReference>
<keyword evidence="4" id="KW-0804">Transcription</keyword>
<reference evidence="8" key="1">
    <citation type="submission" date="2015-10" db="EMBL/GenBank/DDBJ databases">
        <authorList>
            <person name="Martinez-Garcia P.J."/>
            <person name="Crepeau M.W."/>
            <person name="Puiu D."/>
            <person name="Gonzalez-Ibeas D."/>
            <person name="Whalen J."/>
            <person name="Stevens K."/>
            <person name="Paul R."/>
            <person name="Butterfield T."/>
            <person name="Britton M."/>
            <person name="Reagan R."/>
            <person name="Chakraborty S."/>
            <person name="Walawage S.L."/>
            <person name="Vasquez-Gross H.A."/>
            <person name="Cardeno C."/>
            <person name="Famula R."/>
            <person name="Pratt K."/>
            <person name="Kuruganti S."/>
            <person name="Aradhya M.K."/>
            <person name="Leslie C.A."/>
            <person name="Dandekar A.M."/>
            <person name="Salzberg S.L."/>
            <person name="Wegrzyn J.L."/>
            <person name="Langley C.H."/>
            <person name="Neale D.B."/>
        </authorList>
    </citation>
    <scope>NUCLEOTIDE SEQUENCE</scope>
    <source>
        <tissue evidence="8">Leaves</tissue>
    </source>
</reference>
<dbReference type="InterPro" id="IPR017887">
    <property type="entry name" value="TF_TCP_subgr"/>
</dbReference>
<evidence type="ECO:0000256" key="4">
    <source>
        <dbReference type="ARBA" id="ARBA00023163"/>
    </source>
</evidence>
<feature type="domain" description="TCP" evidence="7">
    <location>
        <begin position="44"/>
        <end position="98"/>
    </location>
</feature>